<dbReference type="NCBIfam" id="TIGR00778">
    <property type="entry name" value="ahpD_dom"/>
    <property type="match status" value="1"/>
</dbReference>
<dbReference type="Proteomes" id="UP001520878">
    <property type="component" value="Unassembled WGS sequence"/>
</dbReference>
<dbReference type="PANTHER" id="PTHR34846">
    <property type="entry name" value="4-CARBOXYMUCONOLACTONE DECARBOXYLASE FAMILY PROTEIN (AFU_ORTHOLOGUE AFUA_6G11590)"/>
    <property type="match status" value="1"/>
</dbReference>
<comment type="caution">
    <text evidence="2">The sequence shown here is derived from an EMBL/GenBank/DDBJ whole genome shotgun (WGS) entry which is preliminary data.</text>
</comment>
<gene>
    <name evidence="2" type="ORF">LJ739_08260</name>
</gene>
<dbReference type="InterPro" id="IPR004675">
    <property type="entry name" value="AhpD_core"/>
</dbReference>
<dbReference type="Gene3D" id="1.20.1290.10">
    <property type="entry name" value="AhpD-like"/>
    <property type="match status" value="1"/>
</dbReference>
<dbReference type="EMBL" id="JAJEWP010000001">
    <property type="protein sequence ID" value="MCC2616230.1"/>
    <property type="molecule type" value="Genomic_DNA"/>
</dbReference>
<feature type="domain" description="Carboxymuconolactone decarboxylase-like" evidence="1">
    <location>
        <begin position="30"/>
        <end position="97"/>
    </location>
</feature>
<accession>A0ABS8G8T3</accession>
<keyword evidence="3" id="KW-1185">Reference proteome</keyword>
<organism evidence="2 3">
    <name type="scientific">Fluctibacter halophilus</name>
    <dbReference type="NCBI Taxonomy" id="226011"/>
    <lineage>
        <taxon>Bacteria</taxon>
        <taxon>Pseudomonadati</taxon>
        <taxon>Pseudomonadota</taxon>
        <taxon>Gammaproteobacteria</taxon>
        <taxon>Alteromonadales</taxon>
        <taxon>Alteromonadaceae</taxon>
        <taxon>Fluctibacter</taxon>
    </lineage>
</organism>
<dbReference type="Pfam" id="PF02627">
    <property type="entry name" value="CMD"/>
    <property type="match status" value="1"/>
</dbReference>
<proteinExistence type="predicted"/>
<dbReference type="InterPro" id="IPR029032">
    <property type="entry name" value="AhpD-like"/>
</dbReference>
<protein>
    <submittedName>
        <fullName evidence="2">Carboxymuconolactone decarboxylase family protein</fullName>
    </submittedName>
</protein>
<evidence type="ECO:0000259" key="1">
    <source>
        <dbReference type="Pfam" id="PF02627"/>
    </source>
</evidence>
<name>A0ABS8G8T3_9ALTE</name>
<evidence type="ECO:0000313" key="2">
    <source>
        <dbReference type="EMBL" id="MCC2616230.1"/>
    </source>
</evidence>
<sequence>MQARLSQSSLYQQCPRVLEHLSGLGEVPAEVALPSSLLHLVKLRASQLNQCGFCQHMHANEARQDGEQQGRLDVLPAWREVDVFSPEERAALAWTEALTRISDQTISDHLYQQAHNAFGDSGLIELTSVILQINSWNRISVAFRFQPDIAQ</sequence>
<dbReference type="SUPFAM" id="SSF69118">
    <property type="entry name" value="AhpD-like"/>
    <property type="match status" value="1"/>
</dbReference>
<reference evidence="2 3" key="1">
    <citation type="submission" date="2021-10" db="EMBL/GenBank/DDBJ databases">
        <title>Draft genome of Aestuariibacter halophilus JC2043.</title>
        <authorList>
            <person name="Emsley S.A."/>
            <person name="Pfannmuller K.M."/>
            <person name="Ushijima B."/>
            <person name="Saw J.H."/>
            <person name="Videau P."/>
        </authorList>
    </citation>
    <scope>NUCLEOTIDE SEQUENCE [LARGE SCALE GENOMIC DNA]</scope>
    <source>
        <strain evidence="2 3">JC2043</strain>
    </source>
</reference>
<dbReference type="RefSeq" id="WP_229159077.1">
    <property type="nucleotide sequence ID" value="NZ_JAJEWP010000001.1"/>
</dbReference>
<evidence type="ECO:0000313" key="3">
    <source>
        <dbReference type="Proteomes" id="UP001520878"/>
    </source>
</evidence>
<dbReference type="PANTHER" id="PTHR34846:SF7">
    <property type="entry name" value="BLL7811 PROTEIN"/>
    <property type="match status" value="1"/>
</dbReference>
<dbReference type="InterPro" id="IPR003779">
    <property type="entry name" value="CMD-like"/>
</dbReference>